<protein>
    <submittedName>
        <fullName evidence="2">Uncharacterized protein</fullName>
    </submittedName>
</protein>
<dbReference type="OrthoDB" id="5115602at2"/>
<keyword evidence="1" id="KW-1133">Transmembrane helix</keyword>
<organism evidence="2 3">
    <name type="scientific">Leifsonia xyli subsp. cynodontis DSM 46306</name>
    <dbReference type="NCBI Taxonomy" id="1389489"/>
    <lineage>
        <taxon>Bacteria</taxon>
        <taxon>Bacillati</taxon>
        <taxon>Actinomycetota</taxon>
        <taxon>Actinomycetes</taxon>
        <taxon>Micrococcales</taxon>
        <taxon>Microbacteriaceae</taxon>
        <taxon>Leifsonia</taxon>
    </lineage>
</organism>
<dbReference type="Proteomes" id="UP000016743">
    <property type="component" value="Chromosome"/>
</dbReference>
<evidence type="ECO:0000313" key="3">
    <source>
        <dbReference type="Proteomes" id="UP000016743"/>
    </source>
</evidence>
<feature type="transmembrane region" description="Helical" evidence="1">
    <location>
        <begin position="81"/>
        <end position="105"/>
    </location>
</feature>
<dbReference type="AlphaFoldDB" id="U3PB65"/>
<feature type="transmembrane region" description="Helical" evidence="1">
    <location>
        <begin position="112"/>
        <end position="130"/>
    </location>
</feature>
<dbReference type="STRING" id="1389489.O159_05530"/>
<evidence type="ECO:0000313" key="2">
    <source>
        <dbReference type="EMBL" id="AGW40748.1"/>
    </source>
</evidence>
<keyword evidence="1" id="KW-0472">Membrane</keyword>
<accession>U3PB65</accession>
<dbReference type="eggNOG" id="ENOG503497S">
    <property type="taxonomic scope" value="Bacteria"/>
</dbReference>
<feature type="transmembrane region" description="Helical" evidence="1">
    <location>
        <begin position="136"/>
        <end position="158"/>
    </location>
</feature>
<dbReference type="HOGENOM" id="CLU_1553374_0_0_11"/>
<keyword evidence="1" id="KW-0812">Transmembrane</keyword>
<dbReference type="EMBL" id="CP006734">
    <property type="protein sequence ID" value="AGW40748.1"/>
    <property type="molecule type" value="Genomic_DNA"/>
</dbReference>
<name>U3PB65_LEIXC</name>
<evidence type="ECO:0000256" key="1">
    <source>
        <dbReference type="SAM" id="Phobius"/>
    </source>
</evidence>
<sequence>MPASGIWREPASLLPLRWGAYRPRLVAGIALITIGSACILATTAYSLPFLLAGSLLQPAGWAVLPTTLGRRAAVPLPVLGFSWLMLGGSQFAWCYAVLLAAWLLVRIRPVPSYAALAMPVATSLVLPLVVSDYEQGWIVILTMSLAVIGATWLARLIARVADSWQSARPHRDQQAKFDGQGS</sequence>
<keyword evidence="3" id="KW-1185">Reference proteome</keyword>
<feature type="transmembrane region" description="Helical" evidence="1">
    <location>
        <begin position="25"/>
        <end position="47"/>
    </location>
</feature>
<proteinExistence type="predicted"/>
<dbReference type="RefSeq" id="WP_021754188.1">
    <property type="nucleotide sequence ID" value="NC_022438.1"/>
</dbReference>
<gene>
    <name evidence="2" type="ORF">O159_05530</name>
</gene>
<reference evidence="2 3" key="1">
    <citation type="journal article" date="2013" name="Genome Announc.">
        <title>Complete Genome Sequence of Leifsonia xyli subsp. cynodontis Strain DSM46306, a Gram-Positive Bacterial Pathogen of Grasses.</title>
        <authorList>
            <person name="Monteiro-Vitorello C.B."/>
            <person name="Zerillo M.M."/>
            <person name="Van Sluys M.A."/>
            <person name="Camargo L.E."/>
            <person name="Kitajima J.P."/>
        </authorList>
    </citation>
    <scope>NUCLEOTIDE SEQUENCE [LARGE SCALE GENOMIC DNA]</scope>
    <source>
        <strain evidence="2 3">DSM 46306</strain>
    </source>
</reference>
<dbReference type="PATRIC" id="fig|1389489.3.peg.535"/>
<dbReference type="KEGG" id="lxy:O159_05530"/>